<dbReference type="InterPro" id="IPR001480">
    <property type="entry name" value="Bulb-type_lectin_dom"/>
</dbReference>
<organism evidence="6">
    <name type="scientific">Anthurium amnicola</name>
    <dbReference type="NCBI Taxonomy" id="1678845"/>
    <lineage>
        <taxon>Eukaryota</taxon>
        <taxon>Viridiplantae</taxon>
        <taxon>Streptophyta</taxon>
        <taxon>Embryophyta</taxon>
        <taxon>Tracheophyta</taxon>
        <taxon>Spermatophyta</taxon>
        <taxon>Magnoliopsida</taxon>
        <taxon>Liliopsida</taxon>
        <taxon>Araceae</taxon>
        <taxon>Pothoideae</taxon>
        <taxon>Potheae</taxon>
        <taxon>Anthurium</taxon>
    </lineage>
</organism>
<keyword evidence="6" id="KW-0808">Transferase</keyword>
<dbReference type="SMART" id="SM00108">
    <property type="entry name" value="B_lectin"/>
    <property type="match status" value="1"/>
</dbReference>
<dbReference type="GO" id="GO:0016301">
    <property type="term" value="F:kinase activity"/>
    <property type="evidence" value="ECO:0007669"/>
    <property type="project" value="UniProtKB-KW"/>
</dbReference>
<protein>
    <submittedName>
        <fullName evidence="6">G-type lectin S-receptor-like serine/threonine-protein kinase B120</fullName>
    </submittedName>
</protein>
<name>A0A1D1YYR7_9ARAE</name>
<proteinExistence type="predicted"/>
<dbReference type="PANTHER" id="PTHR32444:SF183">
    <property type="entry name" value="APPLE DOMAIN-CONTAINING PROTEIN"/>
    <property type="match status" value="1"/>
</dbReference>
<accession>A0A1D1YYR7</accession>
<feature type="chain" id="PRO_5008900593" evidence="4">
    <location>
        <begin position="27"/>
        <end position="131"/>
    </location>
</feature>
<keyword evidence="6" id="KW-0418">Kinase</keyword>
<evidence type="ECO:0000256" key="2">
    <source>
        <dbReference type="ARBA" id="ARBA00022737"/>
    </source>
</evidence>
<sequence>SPACSLLPPFILSLFVVTSLFSPSSAADTMGRVGSLRDDQTLVSAGGGFELGFFIPAVGSTKRYLCIRSTKGQQKPIVWVANREGPLTHSTTSVLRFADDGNLVVADRAGDLVWSTGLPSNASGNRVAQLL</sequence>
<evidence type="ECO:0000259" key="5">
    <source>
        <dbReference type="PROSITE" id="PS50927"/>
    </source>
</evidence>
<dbReference type="Pfam" id="PF01453">
    <property type="entry name" value="B_lectin"/>
    <property type="match status" value="1"/>
</dbReference>
<dbReference type="EMBL" id="GDJX01008143">
    <property type="protein sequence ID" value="JAT59793.1"/>
    <property type="molecule type" value="Transcribed_RNA"/>
</dbReference>
<keyword evidence="3" id="KW-0465">Mannose-binding</keyword>
<keyword evidence="4" id="KW-0732">Signal</keyword>
<dbReference type="AlphaFoldDB" id="A0A1D1YYR7"/>
<dbReference type="CDD" id="cd00028">
    <property type="entry name" value="B_lectin"/>
    <property type="match status" value="1"/>
</dbReference>
<keyword evidence="2" id="KW-0677">Repeat</keyword>
<evidence type="ECO:0000313" key="6">
    <source>
        <dbReference type="EMBL" id="JAT59793.1"/>
    </source>
</evidence>
<dbReference type="PROSITE" id="PS50927">
    <property type="entry name" value="BULB_LECTIN"/>
    <property type="match status" value="1"/>
</dbReference>
<feature type="non-terminal residue" evidence="6">
    <location>
        <position position="131"/>
    </location>
</feature>
<dbReference type="GO" id="GO:0005537">
    <property type="term" value="F:D-mannose binding"/>
    <property type="evidence" value="ECO:0007669"/>
    <property type="project" value="UniProtKB-KW"/>
</dbReference>
<dbReference type="SUPFAM" id="SSF51110">
    <property type="entry name" value="alpha-D-mannose-specific plant lectins"/>
    <property type="match status" value="1"/>
</dbReference>
<evidence type="ECO:0000256" key="3">
    <source>
        <dbReference type="ARBA" id="ARBA00023035"/>
    </source>
</evidence>
<keyword evidence="6" id="KW-0675">Receptor</keyword>
<dbReference type="Gene3D" id="2.90.10.10">
    <property type="entry name" value="Bulb-type lectin domain"/>
    <property type="match status" value="1"/>
</dbReference>
<feature type="domain" description="Bulb-type lectin" evidence="5">
    <location>
        <begin position="27"/>
        <end position="131"/>
    </location>
</feature>
<keyword evidence="6" id="KW-0430">Lectin</keyword>
<dbReference type="InterPro" id="IPR036426">
    <property type="entry name" value="Bulb-type_lectin_dom_sf"/>
</dbReference>
<evidence type="ECO:0000256" key="4">
    <source>
        <dbReference type="SAM" id="SignalP"/>
    </source>
</evidence>
<feature type="non-terminal residue" evidence="6">
    <location>
        <position position="1"/>
    </location>
</feature>
<dbReference type="PANTHER" id="PTHR32444">
    <property type="entry name" value="BULB-TYPE LECTIN DOMAIN-CONTAINING PROTEIN"/>
    <property type="match status" value="1"/>
</dbReference>
<dbReference type="GO" id="GO:0051707">
    <property type="term" value="P:response to other organism"/>
    <property type="evidence" value="ECO:0007669"/>
    <property type="project" value="UniProtKB-ARBA"/>
</dbReference>
<feature type="signal peptide" evidence="4">
    <location>
        <begin position="1"/>
        <end position="26"/>
    </location>
</feature>
<evidence type="ECO:0000256" key="1">
    <source>
        <dbReference type="ARBA" id="ARBA00022546"/>
    </source>
</evidence>
<gene>
    <name evidence="6" type="primary">B120_5</name>
    <name evidence="6" type="ORF">g.120902</name>
</gene>
<keyword evidence="1" id="KW-0348">Hemagglutinin</keyword>
<reference evidence="6" key="1">
    <citation type="submission" date="2015-07" db="EMBL/GenBank/DDBJ databases">
        <title>Transcriptome Assembly of Anthurium amnicola.</title>
        <authorList>
            <person name="Suzuki J."/>
        </authorList>
    </citation>
    <scope>NUCLEOTIDE SEQUENCE</scope>
</reference>